<keyword evidence="2" id="KW-1185">Reference proteome</keyword>
<evidence type="ECO:0000313" key="2">
    <source>
        <dbReference type="Proteomes" id="UP000316560"/>
    </source>
</evidence>
<dbReference type="EMBL" id="VFRA01000001">
    <property type="protein sequence ID" value="TQO18859.1"/>
    <property type="molecule type" value="Genomic_DNA"/>
</dbReference>
<protein>
    <submittedName>
        <fullName evidence="1">Uncharacterized protein</fullName>
    </submittedName>
</protein>
<accession>A0A8H2K534</accession>
<gene>
    <name evidence="1" type="ORF">FB472_0386</name>
</gene>
<dbReference type="Proteomes" id="UP000316560">
    <property type="component" value="Unassembled WGS sequence"/>
</dbReference>
<dbReference type="RefSeq" id="WP_141989411.1">
    <property type="nucleotide sequence ID" value="NZ_VFRA01000001.1"/>
</dbReference>
<evidence type="ECO:0000313" key="1">
    <source>
        <dbReference type="EMBL" id="TQO18859.1"/>
    </source>
</evidence>
<proteinExistence type="predicted"/>
<dbReference type="OrthoDB" id="4152651at2"/>
<reference evidence="1 2" key="1">
    <citation type="submission" date="2019-06" db="EMBL/GenBank/DDBJ databases">
        <title>Sequencing the genomes of 1000 actinobacteria strains.</title>
        <authorList>
            <person name="Klenk H.-P."/>
        </authorList>
    </citation>
    <scope>NUCLEOTIDE SEQUENCE [LARGE SCALE GENOMIC DNA]</scope>
    <source>
        <strain evidence="1 2">DSM 21947</strain>
    </source>
</reference>
<comment type="caution">
    <text evidence="1">The sequence shown here is derived from an EMBL/GenBank/DDBJ whole genome shotgun (WGS) entry which is preliminary data.</text>
</comment>
<organism evidence="1 2">
    <name type="scientific">Rhodoglobus vestalii</name>
    <dbReference type="NCBI Taxonomy" id="193384"/>
    <lineage>
        <taxon>Bacteria</taxon>
        <taxon>Bacillati</taxon>
        <taxon>Actinomycetota</taxon>
        <taxon>Actinomycetes</taxon>
        <taxon>Micrococcales</taxon>
        <taxon>Microbacteriaceae</taxon>
        <taxon>Rhodoglobus</taxon>
    </lineage>
</organism>
<sequence length="173" mass="19053">MPDVTSDDAATNEVFAAYGRAMHGAQTLEFWLRILVTVNRTVSKTFSSEGELERAVETLSTSTMGTVVSALRSLVHDPELEAQLARAVTERNRLAHKFFGEWADIWNGSETDARMIQDANRVRNIFDEAVRNLTSTIGTHLATIGSNPDEFIPGLNQRIADVQTGDRAPLGHV</sequence>
<dbReference type="AlphaFoldDB" id="A0A8H2K534"/>
<name>A0A8H2K534_9MICO</name>